<gene>
    <name evidence="1" type="ORF">LSH36_541g02025</name>
</gene>
<dbReference type="EMBL" id="JAODUP010000541">
    <property type="protein sequence ID" value="KAK2147684.1"/>
    <property type="molecule type" value="Genomic_DNA"/>
</dbReference>
<keyword evidence="2" id="KW-1185">Reference proteome</keyword>
<evidence type="ECO:0000313" key="2">
    <source>
        <dbReference type="Proteomes" id="UP001208570"/>
    </source>
</evidence>
<protein>
    <submittedName>
        <fullName evidence="1">Uncharacterized protein</fullName>
    </submittedName>
</protein>
<organism evidence="1 2">
    <name type="scientific">Paralvinella palmiformis</name>
    <dbReference type="NCBI Taxonomy" id="53620"/>
    <lineage>
        <taxon>Eukaryota</taxon>
        <taxon>Metazoa</taxon>
        <taxon>Spiralia</taxon>
        <taxon>Lophotrochozoa</taxon>
        <taxon>Annelida</taxon>
        <taxon>Polychaeta</taxon>
        <taxon>Sedentaria</taxon>
        <taxon>Canalipalpata</taxon>
        <taxon>Terebellida</taxon>
        <taxon>Terebelliformia</taxon>
        <taxon>Alvinellidae</taxon>
        <taxon>Paralvinella</taxon>
    </lineage>
</organism>
<comment type="caution">
    <text evidence="1">The sequence shown here is derived from an EMBL/GenBank/DDBJ whole genome shotgun (WGS) entry which is preliminary data.</text>
</comment>
<reference evidence="1" key="1">
    <citation type="journal article" date="2023" name="Mol. Biol. Evol.">
        <title>Third-Generation Sequencing Reveals the Adaptive Role of the Epigenome in Three Deep-Sea Polychaetes.</title>
        <authorList>
            <person name="Perez M."/>
            <person name="Aroh O."/>
            <person name="Sun Y."/>
            <person name="Lan Y."/>
            <person name="Juniper S.K."/>
            <person name="Young C.R."/>
            <person name="Angers B."/>
            <person name="Qian P.Y."/>
        </authorList>
    </citation>
    <scope>NUCLEOTIDE SEQUENCE</scope>
    <source>
        <strain evidence="1">P08H-3</strain>
    </source>
</reference>
<evidence type="ECO:0000313" key="1">
    <source>
        <dbReference type="EMBL" id="KAK2147684.1"/>
    </source>
</evidence>
<sequence length="41" mass="5080">MEPYTKMTSEIHKRWWEEGNGGKEERGCQISRIEGWIRWQR</sequence>
<proteinExistence type="predicted"/>
<name>A0AAD9MYI2_9ANNE</name>
<accession>A0AAD9MYI2</accession>
<dbReference type="Proteomes" id="UP001208570">
    <property type="component" value="Unassembled WGS sequence"/>
</dbReference>
<dbReference type="AlphaFoldDB" id="A0AAD9MYI2"/>